<protein>
    <submittedName>
        <fullName evidence="2">Uncharacterized protein</fullName>
    </submittedName>
</protein>
<evidence type="ECO:0000313" key="2">
    <source>
        <dbReference type="EMBL" id="OIW22162.1"/>
    </source>
</evidence>
<keyword evidence="3" id="KW-1185">Reference proteome</keyword>
<dbReference type="EMBL" id="KV875145">
    <property type="protein sequence ID" value="OIW22162.1"/>
    <property type="molecule type" value="Genomic_DNA"/>
</dbReference>
<evidence type="ECO:0000313" key="3">
    <source>
        <dbReference type="Proteomes" id="UP000182658"/>
    </source>
</evidence>
<dbReference type="InParanoid" id="A0A1J7J3S3"/>
<accession>A0A1J7J3S3</accession>
<dbReference type="Proteomes" id="UP000182658">
    <property type="component" value="Unassembled WGS sequence"/>
</dbReference>
<dbReference type="STRING" id="1408157.A0A1J7J3S3"/>
<name>A0A1J7J3S3_9PEZI</name>
<keyword evidence="1" id="KW-0472">Membrane</keyword>
<feature type="transmembrane region" description="Helical" evidence="1">
    <location>
        <begin position="34"/>
        <end position="55"/>
    </location>
</feature>
<proteinExistence type="predicted"/>
<keyword evidence="1" id="KW-0812">Transmembrane</keyword>
<dbReference type="OrthoDB" id="10003767at2759"/>
<evidence type="ECO:0000256" key="1">
    <source>
        <dbReference type="SAM" id="Phobius"/>
    </source>
</evidence>
<organism evidence="2 3">
    <name type="scientific">Coniochaeta ligniaria NRRL 30616</name>
    <dbReference type="NCBI Taxonomy" id="1408157"/>
    <lineage>
        <taxon>Eukaryota</taxon>
        <taxon>Fungi</taxon>
        <taxon>Dikarya</taxon>
        <taxon>Ascomycota</taxon>
        <taxon>Pezizomycotina</taxon>
        <taxon>Sordariomycetes</taxon>
        <taxon>Sordariomycetidae</taxon>
        <taxon>Coniochaetales</taxon>
        <taxon>Coniochaetaceae</taxon>
        <taxon>Coniochaeta</taxon>
    </lineage>
</organism>
<gene>
    <name evidence="2" type="ORF">CONLIGDRAFT_703077</name>
</gene>
<sequence>MVDLSSSPMITGIIDWDGAVFAPAFVADRAPSGAGFAAILAIAIVIFGLPAAFGASRFHGRFRSQFLTPVIMTTNTETWQSKAAAKQAAILATIPEEWRLSPSQLKLAYGYKDTTSTDAIAESFQTSQVDLAQRAIGFNCLNYAKAAEGSLYRHYLPTNDYLDANCANSVRFEMTPCHNTFQGPLGTVSTYSAAGCADVQANFANETWT</sequence>
<keyword evidence="1" id="KW-1133">Transmembrane helix</keyword>
<reference evidence="2 3" key="1">
    <citation type="submission" date="2016-10" db="EMBL/GenBank/DDBJ databases">
        <title>Draft genome sequence of Coniochaeta ligniaria NRRL30616, a lignocellulolytic fungus for bioabatement of inhibitors in plant biomass hydrolysates.</title>
        <authorList>
            <consortium name="DOE Joint Genome Institute"/>
            <person name="Jimenez D.J."/>
            <person name="Hector R.E."/>
            <person name="Riley R."/>
            <person name="Sun H."/>
            <person name="Grigoriev I.V."/>
            <person name="Van Elsas J.D."/>
            <person name="Nichols N.N."/>
        </authorList>
    </citation>
    <scope>NUCLEOTIDE SEQUENCE [LARGE SCALE GENOMIC DNA]</scope>
    <source>
        <strain evidence="2 3">NRRL 30616</strain>
    </source>
</reference>
<dbReference type="AlphaFoldDB" id="A0A1J7J3S3"/>